<feature type="chain" id="PRO_5025412314" evidence="1">
    <location>
        <begin position="28"/>
        <end position="121"/>
    </location>
</feature>
<dbReference type="AlphaFoldDB" id="A0A6B8LWX5"/>
<gene>
    <name evidence="2" type="ORF">F7D14_05015</name>
</gene>
<name>A0A6B8LWX5_9HYPH</name>
<dbReference type="KEGG" id="mpar:F7D14_05015"/>
<accession>A0A6B8LWX5</accession>
<reference evidence="2 3" key="1">
    <citation type="submission" date="2019-09" db="EMBL/GenBank/DDBJ databases">
        <title>Isolation and complete genome sequencing of Methylocystis species.</title>
        <authorList>
            <person name="Rumah B.L."/>
            <person name="Stead C.E."/>
            <person name="Stevens B.C."/>
            <person name="Minton N.P."/>
            <person name="Grosse-Honebrink A."/>
            <person name="Zhang Y."/>
        </authorList>
    </citation>
    <scope>NUCLEOTIDE SEQUENCE [LARGE SCALE GENOMIC DNA]</scope>
    <source>
        <strain evidence="2 3">BRCS2</strain>
    </source>
</reference>
<evidence type="ECO:0000313" key="3">
    <source>
        <dbReference type="Proteomes" id="UP000422569"/>
    </source>
</evidence>
<sequence>MTLKSRPPGFRFALLIILSGAPAAALAGSVASPNWMVPNKDVALHCAPLHYEIHCSISRLATPEYSSFCFYVDGEGYSYPMKRDYRFGFYNDIVSIKVHDGMRITGMLTEARTGRTSNCSE</sequence>
<proteinExistence type="predicted"/>
<evidence type="ECO:0000313" key="2">
    <source>
        <dbReference type="EMBL" id="QGM96897.1"/>
    </source>
</evidence>
<dbReference type="Proteomes" id="UP000422569">
    <property type="component" value="Chromosome"/>
</dbReference>
<keyword evidence="3" id="KW-1185">Reference proteome</keyword>
<keyword evidence="1" id="KW-0732">Signal</keyword>
<feature type="signal peptide" evidence="1">
    <location>
        <begin position="1"/>
        <end position="27"/>
    </location>
</feature>
<organism evidence="2 3">
    <name type="scientific">Methylocystis parvus</name>
    <dbReference type="NCBI Taxonomy" id="134"/>
    <lineage>
        <taxon>Bacteria</taxon>
        <taxon>Pseudomonadati</taxon>
        <taxon>Pseudomonadota</taxon>
        <taxon>Alphaproteobacteria</taxon>
        <taxon>Hyphomicrobiales</taxon>
        <taxon>Methylocystaceae</taxon>
        <taxon>Methylocystis</taxon>
    </lineage>
</organism>
<dbReference type="RefSeq" id="WP_016919973.1">
    <property type="nucleotide sequence ID" value="NZ_CP044331.1"/>
</dbReference>
<protein>
    <submittedName>
        <fullName evidence="2">Uncharacterized protein</fullName>
    </submittedName>
</protein>
<dbReference type="EMBL" id="CP044331">
    <property type="protein sequence ID" value="QGM96897.1"/>
    <property type="molecule type" value="Genomic_DNA"/>
</dbReference>
<evidence type="ECO:0000256" key="1">
    <source>
        <dbReference type="SAM" id="SignalP"/>
    </source>
</evidence>